<accession>A0AAD9R865</accession>
<dbReference type="AlphaFoldDB" id="A0AAD9R865"/>
<evidence type="ECO:0008006" key="3">
    <source>
        <dbReference type="Google" id="ProtNLM"/>
    </source>
</evidence>
<dbReference type="Proteomes" id="UP001258017">
    <property type="component" value="Unassembled WGS sequence"/>
</dbReference>
<sequence length="129" mass="14757">DNTIITNPKEIADLLAQSFVKTSSDRNFDPNFLITKQKIEQRPMDCTHIESTSETQKLNTEIQMHELVSTLNHCKNTSPGPDEIPNILIKMLPSKALEYLLQLFNHIWTNNTFPDIWRTATVIPILKPG</sequence>
<gene>
    <name evidence="1" type="ORF">KPH14_012927</name>
</gene>
<comment type="caution">
    <text evidence="1">The sequence shown here is derived from an EMBL/GenBank/DDBJ whole genome shotgun (WGS) entry which is preliminary data.</text>
</comment>
<feature type="non-terminal residue" evidence="1">
    <location>
        <position position="129"/>
    </location>
</feature>
<organism evidence="1 2">
    <name type="scientific">Odynerus spinipes</name>
    <dbReference type="NCBI Taxonomy" id="1348599"/>
    <lineage>
        <taxon>Eukaryota</taxon>
        <taxon>Metazoa</taxon>
        <taxon>Ecdysozoa</taxon>
        <taxon>Arthropoda</taxon>
        <taxon>Hexapoda</taxon>
        <taxon>Insecta</taxon>
        <taxon>Pterygota</taxon>
        <taxon>Neoptera</taxon>
        <taxon>Endopterygota</taxon>
        <taxon>Hymenoptera</taxon>
        <taxon>Apocrita</taxon>
        <taxon>Aculeata</taxon>
        <taxon>Vespoidea</taxon>
        <taxon>Vespidae</taxon>
        <taxon>Eumeninae</taxon>
        <taxon>Odynerus</taxon>
    </lineage>
</organism>
<name>A0AAD9R865_9HYME</name>
<reference evidence="1" key="2">
    <citation type="journal article" date="2023" name="Commun. Biol.">
        <title>Intrasexual cuticular hydrocarbon dimorphism in a wasp sheds light on hydrocarbon biosynthesis genes in Hymenoptera.</title>
        <authorList>
            <person name="Moris V.C."/>
            <person name="Podsiadlowski L."/>
            <person name="Martin S."/>
            <person name="Oeyen J.P."/>
            <person name="Donath A."/>
            <person name="Petersen M."/>
            <person name="Wilbrandt J."/>
            <person name="Misof B."/>
            <person name="Liedtke D."/>
            <person name="Thamm M."/>
            <person name="Scheiner R."/>
            <person name="Schmitt T."/>
            <person name="Niehuis O."/>
        </authorList>
    </citation>
    <scope>NUCLEOTIDE SEQUENCE</scope>
    <source>
        <strain evidence="1">GBR_01_08_01A</strain>
    </source>
</reference>
<keyword evidence="2" id="KW-1185">Reference proteome</keyword>
<protein>
    <recommendedName>
        <fullName evidence="3">RNA-directed DNA polymerase from mobile element jockey</fullName>
    </recommendedName>
</protein>
<proteinExistence type="predicted"/>
<dbReference type="PANTHER" id="PTHR19446">
    <property type="entry name" value="REVERSE TRANSCRIPTASES"/>
    <property type="match status" value="1"/>
</dbReference>
<feature type="non-terminal residue" evidence="1">
    <location>
        <position position="1"/>
    </location>
</feature>
<dbReference type="EMBL" id="JAIFRP010004659">
    <property type="protein sequence ID" value="KAK2574845.1"/>
    <property type="molecule type" value="Genomic_DNA"/>
</dbReference>
<reference evidence="1" key="1">
    <citation type="submission" date="2021-08" db="EMBL/GenBank/DDBJ databases">
        <authorList>
            <person name="Misof B."/>
            <person name="Oliver O."/>
            <person name="Podsiadlowski L."/>
            <person name="Donath A."/>
            <person name="Peters R."/>
            <person name="Mayer C."/>
            <person name="Rust J."/>
            <person name="Gunkel S."/>
            <person name="Lesny P."/>
            <person name="Martin S."/>
            <person name="Oeyen J.P."/>
            <person name="Petersen M."/>
            <person name="Panagiotis P."/>
            <person name="Wilbrandt J."/>
            <person name="Tanja T."/>
        </authorList>
    </citation>
    <scope>NUCLEOTIDE SEQUENCE</scope>
    <source>
        <strain evidence="1">GBR_01_08_01A</strain>
        <tissue evidence="1">Thorax + abdomen</tissue>
    </source>
</reference>
<evidence type="ECO:0000313" key="1">
    <source>
        <dbReference type="EMBL" id="KAK2574845.1"/>
    </source>
</evidence>
<evidence type="ECO:0000313" key="2">
    <source>
        <dbReference type="Proteomes" id="UP001258017"/>
    </source>
</evidence>